<dbReference type="PANTHER" id="PTHR42924:SF3">
    <property type="entry name" value="POLYMERASE_HISTIDINOL PHOSPHATASE N-TERMINAL DOMAIN-CONTAINING PROTEIN"/>
    <property type="match status" value="1"/>
</dbReference>
<dbReference type="Gene3D" id="1.10.150.650">
    <property type="match status" value="1"/>
</dbReference>
<name>A0A6N2UV77_ANAHA</name>
<dbReference type="AlphaFoldDB" id="A0A6N2UV77"/>
<dbReference type="InterPro" id="IPR003141">
    <property type="entry name" value="Pol/His_phosphatase_N"/>
</dbReference>
<feature type="domain" description="Polymerase/histidinol phosphatase N-terminal" evidence="1">
    <location>
        <begin position="5"/>
        <end position="71"/>
    </location>
</feature>
<accession>A0A6N2UV77</accession>
<dbReference type="InterPro" id="IPR004013">
    <property type="entry name" value="PHP_dom"/>
</dbReference>
<protein>
    <recommendedName>
        <fullName evidence="1">Polymerase/histidinol phosphatase N-terminal domain-containing protein</fullName>
    </recommendedName>
</protein>
<evidence type="ECO:0000259" key="1">
    <source>
        <dbReference type="SMART" id="SM00481"/>
    </source>
</evidence>
<dbReference type="Gene3D" id="3.20.20.140">
    <property type="entry name" value="Metal-dependent hydrolases"/>
    <property type="match status" value="1"/>
</dbReference>
<proteinExistence type="predicted"/>
<dbReference type="InterPro" id="IPR052018">
    <property type="entry name" value="PHP_domain"/>
</dbReference>
<dbReference type="InterPro" id="IPR016195">
    <property type="entry name" value="Pol/histidinol_Pase-like"/>
</dbReference>
<dbReference type="SUPFAM" id="SSF89550">
    <property type="entry name" value="PHP domain-like"/>
    <property type="match status" value="1"/>
</dbReference>
<dbReference type="GO" id="GO:0004534">
    <property type="term" value="F:5'-3' RNA exonuclease activity"/>
    <property type="evidence" value="ECO:0007669"/>
    <property type="project" value="TreeGrafter"/>
</dbReference>
<evidence type="ECO:0000313" key="2">
    <source>
        <dbReference type="EMBL" id="VYT20061.1"/>
    </source>
</evidence>
<dbReference type="GO" id="GO:0035312">
    <property type="term" value="F:5'-3' DNA exonuclease activity"/>
    <property type="evidence" value="ECO:0007669"/>
    <property type="project" value="TreeGrafter"/>
</dbReference>
<dbReference type="Pfam" id="PF02811">
    <property type="entry name" value="PHP"/>
    <property type="match status" value="1"/>
</dbReference>
<reference evidence="2" key="1">
    <citation type="submission" date="2019-11" db="EMBL/GenBank/DDBJ databases">
        <authorList>
            <person name="Feng L."/>
        </authorList>
    </citation>
    <scope>NUCLEOTIDE SEQUENCE</scope>
    <source>
        <strain evidence="2">AhadrusLFYP4</strain>
    </source>
</reference>
<gene>
    <name evidence="2" type="ORF">AHLFYP4_02030</name>
</gene>
<dbReference type="PANTHER" id="PTHR42924">
    <property type="entry name" value="EXONUCLEASE"/>
    <property type="match status" value="1"/>
</dbReference>
<dbReference type="SMART" id="SM00481">
    <property type="entry name" value="POLIIIAc"/>
    <property type="match status" value="1"/>
</dbReference>
<dbReference type="CDD" id="cd07438">
    <property type="entry name" value="PHP_HisPPase_AMP"/>
    <property type="match status" value="1"/>
</dbReference>
<dbReference type="RefSeq" id="WP_156723817.1">
    <property type="nucleotide sequence ID" value="NZ_CACRSX010000039.1"/>
</dbReference>
<dbReference type="EMBL" id="CACRSX010000039">
    <property type="protein sequence ID" value="VYT20061.1"/>
    <property type="molecule type" value="Genomic_DNA"/>
</dbReference>
<organism evidence="2">
    <name type="scientific">Anaerostipes hadrus</name>
    <dbReference type="NCBI Taxonomy" id="649756"/>
    <lineage>
        <taxon>Bacteria</taxon>
        <taxon>Bacillati</taxon>
        <taxon>Bacillota</taxon>
        <taxon>Clostridia</taxon>
        <taxon>Lachnospirales</taxon>
        <taxon>Lachnospiraceae</taxon>
        <taxon>Anaerostipes</taxon>
    </lineage>
</organism>
<sequence length="277" mass="32112">MKHQIDLHIHSKYSDDGEYEPEELVEMCHQKGIKVMAIADHNQVKAIKAARKKAEEYGIRYISAIEIDCTYKDINLHVLGYNIPEDEPYFQTLNDKIYDQELSLSNKKIELTKKLGFNVTKEELDQLSDNGVYTGEMFAEVILNKEEYKDHPLLKPYREGGDRSDNPYVNFYWDFYAKGKPCYTKVIYPSYKEIVQNIQKYGGEAVLAHPGENLKGQYETFDEMMQEAKLNGVEAYSSYHDQETIEYFKNKAEEYNISVTCGSDFHGKTKPSISLGW</sequence>